<keyword evidence="11" id="KW-1185">Reference proteome</keyword>
<dbReference type="Proteomes" id="UP001153712">
    <property type="component" value="Chromosome 5"/>
</dbReference>
<dbReference type="NCBIfam" id="NF008726">
    <property type="entry name" value="PRK11728.1"/>
    <property type="match status" value="1"/>
</dbReference>
<feature type="domain" description="FAD dependent oxidoreductase" evidence="9">
    <location>
        <begin position="80"/>
        <end position="359"/>
    </location>
</feature>
<accession>A0A9N9XUH9</accession>
<organism evidence="10 11">
    <name type="scientific">Phyllotreta striolata</name>
    <name type="common">Striped flea beetle</name>
    <name type="synonym">Crioceris striolata</name>
    <dbReference type="NCBI Taxonomy" id="444603"/>
    <lineage>
        <taxon>Eukaryota</taxon>
        <taxon>Metazoa</taxon>
        <taxon>Ecdysozoa</taxon>
        <taxon>Arthropoda</taxon>
        <taxon>Hexapoda</taxon>
        <taxon>Insecta</taxon>
        <taxon>Pterygota</taxon>
        <taxon>Neoptera</taxon>
        <taxon>Endopterygota</taxon>
        <taxon>Coleoptera</taxon>
        <taxon>Polyphaga</taxon>
        <taxon>Cucujiformia</taxon>
        <taxon>Chrysomeloidea</taxon>
        <taxon>Chrysomelidae</taxon>
        <taxon>Galerucinae</taxon>
        <taxon>Alticini</taxon>
        <taxon>Phyllotreta</taxon>
    </lineage>
</organism>
<evidence type="ECO:0000259" key="9">
    <source>
        <dbReference type="Pfam" id="PF01266"/>
    </source>
</evidence>
<gene>
    <name evidence="10" type="ORF">PHYEVI_LOCUS8808</name>
</gene>
<comment type="catalytic activity">
    <reaction evidence="5">
        <text>(S)-2-hydroxyglutarate + A = 2-oxoglutarate + AH2</text>
        <dbReference type="Rhea" id="RHEA:21252"/>
        <dbReference type="ChEBI" id="CHEBI:13193"/>
        <dbReference type="ChEBI" id="CHEBI:16782"/>
        <dbReference type="ChEBI" id="CHEBI:16810"/>
        <dbReference type="ChEBI" id="CHEBI:17499"/>
        <dbReference type="EC" id="1.1.99.2"/>
    </reaction>
</comment>
<dbReference type="OrthoDB" id="498204at2759"/>
<dbReference type="AlphaFoldDB" id="A0A9N9XUH9"/>
<dbReference type="InterPro" id="IPR036188">
    <property type="entry name" value="FAD/NAD-bd_sf"/>
</dbReference>
<dbReference type="PANTHER" id="PTHR43104">
    <property type="entry name" value="L-2-HYDROXYGLUTARATE DEHYDROGENASE, MITOCHONDRIAL"/>
    <property type="match status" value="1"/>
</dbReference>
<dbReference type="InterPro" id="IPR006076">
    <property type="entry name" value="FAD-dep_OxRdtase"/>
</dbReference>
<dbReference type="Pfam" id="PF01266">
    <property type="entry name" value="DAO"/>
    <property type="match status" value="1"/>
</dbReference>
<evidence type="ECO:0000256" key="4">
    <source>
        <dbReference type="ARBA" id="ARBA00023002"/>
    </source>
</evidence>
<evidence type="ECO:0000256" key="8">
    <source>
        <dbReference type="ARBA" id="ARBA00041137"/>
    </source>
</evidence>
<sequence>MHCDGTFKFHDQKVILTSFKSRLSFFTRAMSLYFCPFLSRIKLRYFLQINYGIVQTCRRNVTLKVQENYGKNLEEALRYDVAIIGGGIIGTAIGRQLKKVSKNLKTIIIEKEDILAKHQSRKNSGVIHCGIYYKPGSLKSVMCKKGIDYLYKYCDNERIPYKKPGKLIVASTDEEIKALKELYRIGCKTGVTGLELLPTIEKILEKEPKCKGLWAIWCSSTGNVDFEMVTNQLAQEFRMNQGDVLLNNQVNMIKHSDDPDYPVLIKCNENLYLKSKYLIVSGGIQSGKLQELIVGESSFKCRIFVSFRVNYHVLKGQPVKVNVYEVPDLELPFLGVHLSPKLNNTTLLGPTAVPAYSIEGYNEEELNLAYLKNTIASKNFLNMTRRYLSKCIGQAQNRICPDDYIKKLQRLADFDKKDVSDGPIAVQTQLVNADGTFHDDFVFEFFEGRGIQKRIINCVFLPSPAATCCLAIAEYVSDKFFNEYKKNEPQFVC</sequence>
<evidence type="ECO:0000313" key="10">
    <source>
        <dbReference type="EMBL" id="CAG9862495.1"/>
    </source>
</evidence>
<comment type="cofactor">
    <cofactor evidence="1">
        <name>FAD</name>
        <dbReference type="ChEBI" id="CHEBI:57692"/>
    </cofactor>
</comment>
<dbReference type="Gene3D" id="3.30.9.10">
    <property type="entry name" value="D-Amino Acid Oxidase, subunit A, domain 2"/>
    <property type="match status" value="1"/>
</dbReference>
<reference evidence="10" key="1">
    <citation type="submission" date="2022-01" db="EMBL/GenBank/DDBJ databases">
        <authorList>
            <person name="King R."/>
        </authorList>
    </citation>
    <scope>NUCLEOTIDE SEQUENCE</scope>
</reference>
<dbReference type="SUPFAM" id="SSF51905">
    <property type="entry name" value="FAD/NAD(P)-binding domain"/>
    <property type="match status" value="1"/>
</dbReference>
<keyword evidence="3" id="KW-0274">FAD</keyword>
<evidence type="ECO:0000256" key="2">
    <source>
        <dbReference type="ARBA" id="ARBA00022630"/>
    </source>
</evidence>
<proteinExistence type="inferred from homology"/>
<dbReference type="EMBL" id="OU900098">
    <property type="protein sequence ID" value="CAG9862495.1"/>
    <property type="molecule type" value="Genomic_DNA"/>
</dbReference>
<dbReference type="GO" id="GO:0047545">
    <property type="term" value="F:(S)-2-hydroxyglutarate dehydrogenase activity"/>
    <property type="evidence" value="ECO:0007669"/>
    <property type="project" value="UniProtKB-EC"/>
</dbReference>
<dbReference type="PANTHER" id="PTHR43104:SF2">
    <property type="entry name" value="L-2-HYDROXYGLUTARATE DEHYDROGENASE, MITOCHONDRIAL"/>
    <property type="match status" value="1"/>
</dbReference>
<evidence type="ECO:0000256" key="1">
    <source>
        <dbReference type="ARBA" id="ARBA00001974"/>
    </source>
</evidence>
<evidence type="ECO:0000313" key="11">
    <source>
        <dbReference type="Proteomes" id="UP001153712"/>
    </source>
</evidence>
<dbReference type="Gene3D" id="3.50.50.60">
    <property type="entry name" value="FAD/NAD(P)-binding domain"/>
    <property type="match status" value="1"/>
</dbReference>
<evidence type="ECO:0000256" key="6">
    <source>
        <dbReference type="ARBA" id="ARBA00037941"/>
    </source>
</evidence>
<name>A0A9N9XUH9_PHYSR</name>
<evidence type="ECO:0000256" key="5">
    <source>
        <dbReference type="ARBA" id="ARBA00036066"/>
    </source>
</evidence>
<evidence type="ECO:0000256" key="7">
    <source>
        <dbReference type="ARBA" id="ARBA00038878"/>
    </source>
</evidence>
<protein>
    <recommendedName>
        <fullName evidence="8">L-2-hydroxyglutarate dehydrogenase, mitochondrial</fullName>
        <ecNumber evidence="7">1.1.99.2</ecNumber>
    </recommendedName>
</protein>
<comment type="similarity">
    <text evidence="6">Belongs to the L2HGDH family.</text>
</comment>
<keyword evidence="2" id="KW-0285">Flavoprotein</keyword>
<dbReference type="EC" id="1.1.99.2" evidence="7"/>
<keyword evidence="4" id="KW-0560">Oxidoreductase</keyword>
<evidence type="ECO:0000256" key="3">
    <source>
        <dbReference type="ARBA" id="ARBA00022827"/>
    </source>
</evidence>